<evidence type="ECO:0000256" key="3">
    <source>
        <dbReference type="ARBA" id="ARBA00023180"/>
    </source>
</evidence>
<evidence type="ECO:0000259" key="6">
    <source>
        <dbReference type="Pfam" id="PF17766"/>
    </source>
</evidence>
<gene>
    <name evidence="7" type="ORF">V6N11_007034</name>
</gene>
<dbReference type="Pfam" id="PF02225">
    <property type="entry name" value="PA"/>
    <property type="match status" value="1"/>
</dbReference>
<sequence length="524" mass="57723">MSTRSTTRTTPEISLGSLNRINLEGSNVGATTFIRRGGSPGEPPEGCWCINIYTNSNVQGTNSCVLLGSNIRIKNSGVHLYFGDLKLGEESCSAPRSISRMATGGTAELDSKYHCLNFYMEPKPQLLFSALCFCLVSVYGDTLQTYIVQLHPQGVTSSLFPTKLHWHLSFLEQTLSSEEDPSSRLLYSYASAIEGFAAQLSGTELQSLRSLPDVVAVRPDRLHQLHTTYSYKFLGLGSSTNAIVRMGNGEFVYGESLFPGKRLPSAEKELELVYVTGGNSGSEVCFKGSLPKEKVQGKMVVCDRGVNGRAEKGLAVKDAGGAAMILANTEINLEEDSVDAQVLPATEIGYAEAVRLKTYINTTGHPRARIIFGGTVTGRPDEYVIHLCTLGYTKSEIFTVTHKNVSCSGILKMNRGFSLNYPSISVVCKQRMKSKMITRRLTNVGNPYSVYSVQVKSPEGAKVRVKPKRLIFKYINQSLSYRIWVTSGKNTQKKKISFAEGELTWMNAHNNFHRVRSPISVIWK</sequence>
<evidence type="ECO:0008006" key="9">
    <source>
        <dbReference type="Google" id="ProtNLM"/>
    </source>
</evidence>
<dbReference type="InterPro" id="IPR046450">
    <property type="entry name" value="PA_dom_sf"/>
</dbReference>
<evidence type="ECO:0000313" key="7">
    <source>
        <dbReference type="EMBL" id="KAK9015947.1"/>
    </source>
</evidence>
<dbReference type="Gene3D" id="3.30.70.80">
    <property type="entry name" value="Peptidase S8 propeptide/proteinase inhibitor I9"/>
    <property type="match status" value="1"/>
</dbReference>
<dbReference type="CDD" id="cd02120">
    <property type="entry name" value="PA_subtilisin_like"/>
    <property type="match status" value="1"/>
</dbReference>
<comment type="similarity">
    <text evidence="1">Belongs to the peptidase S8 family.</text>
</comment>
<dbReference type="InterPro" id="IPR041469">
    <property type="entry name" value="Subtilisin-like_FN3"/>
</dbReference>
<feature type="domain" description="Subtilisin-like protease fibronectin type-III" evidence="6">
    <location>
        <begin position="419"/>
        <end position="521"/>
    </location>
</feature>
<dbReference type="InterPro" id="IPR010259">
    <property type="entry name" value="S8pro/Inhibitor_I9"/>
</dbReference>
<dbReference type="PANTHER" id="PTHR10795">
    <property type="entry name" value="PROPROTEIN CONVERTASE SUBTILISIN/KEXIN"/>
    <property type="match status" value="1"/>
</dbReference>
<evidence type="ECO:0000256" key="1">
    <source>
        <dbReference type="ARBA" id="ARBA00011073"/>
    </source>
</evidence>
<keyword evidence="3" id="KW-0325">Glycoprotein</keyword>
<evidence type="ECO:0000259" key="4">
    <source>
        <dbReference type="Pfam" id="PF02225"/>
    </source>
</evidence>
<evidence type="ECO:0000256" key="2">
    <source>
        <dbReference type="ARBA" id="ARBA00022729"/>
    </source>
</evidence>
<keyword evidence="8" id="KW-1185">Reference proteome</keyword>
<evidence type="ECO:0000313" key="8">
    <source>
        <dbReference type="Proteomes" id="UP001396334"/>
    </source>
</evidence>
<keyword evidence="2" id="KW-0732">Signal</keyword>
<proteinExistence type="inferred from homology"/>
<dbReference type="InterPro" id="IPR045051">
    <property type="entry name" value="SBT"/>
</dbReference>
<dbReference type="InterPro" id="IPR037045">
    <property type="entry name" value="S8pro/Inhibitor_I9_sf"/>
</dbReference>
<dbReference type="Proteomes" id="UP001396334">
    <property type="component" value="Unassembled WGS sequence"/>
</dbReference>
<accession>A0ABR2RSS0</accession>
<name>A0ABR2RSS0_9ROSI</name>
<comment type="caution">
    <text evidence="7">The sequence shown here is derived from an EMBL/GenBank/DDBJ whole genome shotgun (WGS) entry which is preliminary data.</text>
</comment>
<dbReference type="Gene3D" id="3.50.30.30">
    <property type="match status" value="1"/>
</dbReference>
<protein>
    <recommendedName>
        <fullName evidence="9">PA domain-containing protein</fullName>
    </recommendedName>
</protein>
<dbReference type="Pfam" id="PF17766">
    <property type="entry name" value="fn3_6"/>
    <property type="match status" value="1"/>
</dbReference>
<feature type="domain" description="Inhibitor I9" evidence="5">
    <location>
        <begin position="145"/>
        <end position="226"/>
    </location>
</feature>
<organism evidence="7 8">
    <name type="scientific">Hibiscus sabdariffa</name>
    <name type="common">roselle</name>
    <dbReference type="NCBI Taxonomy" id="183260"/>
    <lineage>
        <taxon>Eukaryota</taxon>
        <taxon>Viridiplantae</taxon>
        <taxon>Streptophyta</taxon>
        <taxon>Embryophyta</taxon>
        <taxon>Tracheophyta</taxon>
        <taxon>Spermatophyta</taxon>
        <taxon>Magnoliopsida</taxon>
        <taxon>eudicotyledons</taxon>
        <taxon>Gunneridae</taxon>
        <taxon>Pentapetalae</taxon>
        <taxon>rosids</taxon>
        <taxon>malvids</taxon>
        <taxon>Malvales</taxon>
        <taxon>Malvaceae</taxon>
        <taxon>Malvoideae</taxon>
        <taxon>Hibiscus</taxon>
    </lineage>
</organism>
<dbReference type="EMBL" id="JBBPBN010000021">
    <property type="protein sequence ID" value="KAK9015947.1"/>
    <property type="molecule type" value="Genomic_DNA"/>
</dbReference>
<dbReference type="Pfam" id="PF05922">
    <property type="entry name" value="Inhibitor_I9"/>
    <property type="match status" value="1"/>
</dbReference>
<feature type="domain" description="PA" evidence="4">
    <location>
        <begin position="270"/>
        <end position="355"/>
    </location>
</feature>
<dbReference type="SUPFAM" id="SSF52025">
    <property type="entry name" value="PA domain"/>
    <property type="match status" value="1"/>
</dbReference>
<evidence type="ECO:0000259" key="5">
    <source>
        <dbReference type="Pfam" id="PF05922"/>
    </source>
</evidence>
<dbReference type="Gene3D" id="2.60.40.2310">
    <property type="match status" value="1"/>
</dbReference>
<dbReference type="InterPro" id="IPR003137">
    <property type="entry name" value="PA_domain"/>
</dbReference>
<reference evidence="7 8" key="1">
    <citation type="journal article" date="2024" name="G3 (Bethesda)">
        <title>Genome assembly of Hibiscus sabdariffa L. provides insights into metabolisms of medicinal natural products.</title>
        <authorList>
            <person name="Kim T."/>
        </authorList>
    </citation>
    <scope>NUCLEOTIDE SEQUENCE [LARGE SCALE GENOMIC DNA]</scope>
    <source>
        <strain evidence="7">TK-2024</strain>
        <tissue evidence="7">Old leaves</tissue>
    </source>
</reference>